<name>A0A4Y9JU22_9PAST</name>
<dbReference type="NCBIfam" id="TIGR02675">
    <property type="entry name" value="tape_meas_nterm"/>
    <property type="match status" value="1"/>
</dbReference>
<dbReference type="AlphaFoldDB" id="A0A4Y9JU22"/>
<evidence type="ECO:0000259" key="2">
    <source>
        <dbReference type="Pfam" id="PF20155"/>
    </source>
</evidence>
<accession>A0A4Y9JU22</accession>
<proteinExistence type="predicted"/>
<comment type="caution">
    <text evidence="3">The sequence shown here is derived from an EMBL/GenBank/DDBJ whole genome shotgun (WGS) entry which is preliminary data.</text>
</comment>
<dbReference type="Proteomes" id="UP000297396">
    <property type="component" value="Unassembled WGS sequence"/>
</dbReference>
<evidence type="ECO:0000313" key="3">
    <source>
        <dbReference type="EMBL" id="TFV07966.1"/>
    </source>
</evidence>
<protein>
    <submittedName>
        <fullName evidence="3">Phage tail tape measure protein</fullName>
    </submittedName>
</protein>
<feature type="domain" description="Tape measure protein N-terminal" evidence="2">
    <location>
        <begin position="72"/>
        <end position="261"/>
    </location>
</feature>
<reference evidence="3 4" key="1">
    <citation type="submission" date="2019-03" db="EMBL/GenBank/DDBJ databases">
        <title>Diversity of the mouse oral microbiome.</title>
        <authorList>
            <person name="Joseph S."/>
            <person name="Aduse-Opoku J."/>
            <person name="Curtis M."/>
            <person name="Wade W."/>
            <person name="Hashim A."/>
        </authorList>
    </citation>
    <scope>NUCLEOTIDE SEQUENCE [LARGE SCALE GENOMIC DNA]</scope>
    <source>
        <strain evidence="3 4">WT12</strain>
    </source>
</reference>
<evidence type="ECO:0000256" key="1">
    <source>
        <dbReference type="SAM" id="Coils"/>
    </source>
</evidence>
<organism evidence="3 4">
    <name type="scientific">Muribacter muris</name>
    <dbReference type="NCBI Taxonomy" id="67855"/>
    <lineage>
        <taxon>Bacteria</taxon>
        <taxon>Pseudomonadati</taxon>
        <taxon>Pseudomonadota</taxon>
        <taxon>Gammaproteobacteria</taxon>
        <taxon>Pasteurellales</taxon>
        <taxon>Pasteurellaceae</taxon>
        <taxon>Muribacter</taxon>
    </lineage>
</organism>
<gene>
    <name evidence="3" type="ORF">E4T80_11455</name>
</gene>
<dbReference type="Pfam" id="PF20155">
    <property type="entry name" value="TMP_3"/>
    <property type="match status" value="1"/>
</dbReference>
<dbReference type="InterPro" id="IPR013491">
    <property type="entry name" value="Tape_meas_N"/>
</dbReference>
<feature type="coiled-coil region" evidence="1">
    <location>
        <begin position="461"/>
        <end position="488"/>
    </location>
</feature>
<evidence type="ECO:0000313" key="4">
    <source>
        <dbReference type="Proteomes" id="UP000297396"/>
    </source>
</evidence>
<dbReference type="OrthoDB" id="79849at2"/>
<keyword evidence="1" id="KW-0175">Coiled coil</keyword>
<sequence>MSFGKLNIELGLNSVEFIQGLNKSEYEARKFAKQTQNQLLKIEQAVKNLSKLNLFSVAPTAAGYLKQIGTTALDSAEKYTELRNKIALVTDSQSKQSQAMATIFDISQRTNQAMSATSDVYTRFASNADRLGLSQSKVASLTETVSKAVAMSGASADEAQRGLTQFGQALAAGSLKGQDLNSIMQQIPGLTDAIAKGLEVSTAELKEMGAKGELSIEKVILGLEKAKNQVNSDFDNRLKTISGSFTNLQNAFTKFVGETDQAWGVTQNLANSIEFLAQNLESAVKYAGLFIGALAIGHISKYALEVGKIGLNSAKNILFHKQEAEAIYAKAAAMRQAAQTRLATLQQYETLIRTKQGHIQLQKEIAKQSILVESLTNAEATAKRNLSTANNLAATATKGLKNILSLLGGPLGAATIAGSALFYFYQQSELARQKALDTAGANDRLKESYEGLSAAALSLKISQQMTELENYNVQIRQLQSDITALGNNWHLAGLQVPESAKKEIAELNDKITILKENANIDFSVLENQLNALARTMLASGKNLDDVRQKFKMLGVDAGNTEWILAGIPETLTDTANQANTAANKTLDLAKALEKLNTKSQTMQQRLEILTLKSKGHAKASYVLAGLYDVLGVEGAQYSEVLNAIANGDVAAAQAAATAISLSADQLNTMLEMGKKIEGLFEEDKKVQTIEKQIKLKEDAAKPKKPKQSKSKKELRGEWESYYDELKRANADAVTSITLNEQRTLKELEKHLKTGVVSQQEADEARKQIAERFSRERFEIAARYLDKEQAKLTQVKALYEIDQLQRRGTISNEDAQNARDKINMAYGQDMGKSAVSVRDQVAGLYDPNQAILNQQTQELAQLQGFLDQKLMTEEEFEKRRAEIKAKYQNEIQQRELEYYSQSANMMSSAFDTMAGVMANAAGKQSGIYKVMFATSKAFAIAESIIKIQQGIANAAALPFPANLPAMASVAAATANIVATIQSVQMGFATGGYTGDGGKYTPAGIVHRGEYVITKEATARLGLDYLNYLNYGKRGFSGGGGVAVPRVPAIQSAFRGQQGATQNAVTITVNIDRGGEAQTDLEAQAGQSKQLGQLIQAKVLEVLAKEKRVGGLLH</sequence>
<dbReference type="RefSeq" id="WP_135058519.1">
    <property type="nucleotide sequence ID" value="NZ_JADGLC010000033.1"/>
</dbReference>
<dbReference type="EMBL" id="SPPA01000033">
    <property type="protein sequence ID" value="TFV07966.1"/>
    <property type="molecule type" value="Genomic_DNA"/>
</dbReference>